<keyword evidence="3" id="KW-1185">Reference proteome</keyword>
<feature type="compositionally biased region" description="Polar residues" evidence="1">
    <location>
        <begin position="263"/>
        <end position="276"/>
    </location>
</feature>
<evidence type="ECO:0000313" key="3">
    <source>
        <dbReference type="Proteomes" id="UP000053766"/>
    </source>
</evidence>
<dbReference type="EMBL" id="KN716328">
    <property type="protein sequence ID" value="KJH46913.1"/>
    <property type="molecule type" value="Genomic_DNA"/>
</dbReference>
<reference evidence="2 3" key="1">
    <citation type="submission" date="2013-11" db="EMBL/GenBank/DDBJ databases">
        <title>Draft genome of the bovine lungworm Dictyocaulus viviparus.</title>
        <authorList>
            <person name="Mitreva M."/>
        </authorList>
    </citation>
    <scope>NUCLEOTIDE SEQUENCE [LARGE SCALE GENOMIC DNA]</scope>
    <source>
        <strain evidence="2 3">HannoverDv2000</strain>
    </source>
</reference>
<dbReference type="OrthoDB" id="5832385at2759"/>
<organism evidence="2 3">
    <name type="scientific">Dictyocaulus viviparus</name>
    <name type="common">Bovine lungworm</name>
    <dbReference type="NCBI Taxonomy" id="29172"/>
    <lineage>
        <taxon>Eukaryota</taxon>
        <taxon>Metazoa</taxon>
        <taxon>Ecdysozoa</taxon>
        <taxon>Nematoda</taxon>
        <taxon>Chromadorea</taxon>
        <taxon>Rhabditida</taxon>
        <taxon>Rhabditina</taxon>
        <taxon>Rhabditomorpha</taxon>
        <taxon>Strongyloidea</taxon>
        <taxon>Metastrongylidae</taxon>
        <taxon>Dictyocaulus</taxon>
    </lineage>
</organism>
<evidence type="ECO:0000313" key="2">
    <source>
        <dbReference type="EMBL" id="KJH46913.1"/>
    </source>
</evidence>
<dbReference type="STRING" id="29172.A0A0D8XQI6"/>
<accession>A0A0D8XQI6</accession>
<dbReference type="AlphaFoldDB" id="A0A0D8XQI6"/>
<protein>
    <submittedName>
        <fullName evidence="2">Uncharacterized protein</fullName>
    </submittedName>
</protein>
<dbReference type="Proteomes" id="UP000053766">
    <property type="component" value="Unassembled WGS sequence"/>
</dbReference>
<sequence>MARIDVSTVVNKQRDVPKNLSSGKNSRLSPTVNSCIEDESEGFQVEQCANVSPLKQILEKTVKDEGCKDALLIQSSSQSKDEEIEQDEEGIEIQVNKMITIRQGPQLYVSPRRIRRASTTNTSTENIDMLKTLTPNEILVALVNIFSPPMGDEESPPLLDREFTLPNDPYGIVQQDMSMSGRLTTYTSHQLNETAPEGVPTHLQSSTNYSAMATSHHNSVSDSGSMASHISLKSNYKSNNSSSTKYPPLTLGGALGIRRSRAVANQSSKSGNQGSLGSDGYQGRRDSLPTRMSGPVTLEALAPSNAISPDGGSSGTGHLVSFNGQTTEVPEEIRCHLCDYPMKLCIRKSKYKGEIREYAAYRCLRKGCQTFRSVRKVIEPDLSCPRKRKPDDSAPEIFDACNVNPNLGVTPAQQTCQDTASLCDDNVGTLLFIPGKVSSKQMEAMQKFTFKFFGGATGPLETIPKPLFAYVNMTCEAVSNLLKTEAGQKKIQRLLIRSSQPPTPPFIVEEAENAGNNMTQVSTGADTSPAFVSQMGSFPINPLPMNQYQDASQLSSYSDYIPNGTYYGEVFAPVQNFYRPNVLTPVQVGSHPGCGIATDAPRYELRPPQYFKEMNW</sequence>
<gene>
    <name evidence="2" type="ORF">DICVIV_06993</name>
</gene>
<evidence type="ECO:0000256" key="1">
    <source>
        <dbReference type="SAM" id="MobiDB-lite"/>
    </source>
</evidence>
<reference evidence="3" key="2">
    <citation type="journal article" date="2016" name="Sci. Rep.">
        <title>Dictyocaulus viviparus genome, variome and transcriptome elucidate lungworm biology and support future intervention.</title>
        <authorList>
            <person name="McNulty S.N."/>
            <person name="Strube C."/>
            <person name="Rosa B.A."/>
            <person name="Martin J.C."/>
            <person name="Tyagi R."/>
            <person name="Choi Y.J."/>
            <person name="Wang Q."/>
            <person name="Hallsworth Pepin K."/>
            <person name="Zhang X."/>
            <person name="Ozersky P."/>
            <person name="Wilson R.K."/>
            <person name="Sternberg P.W."/>
            <person name="Gasser R.B."/>
            <person name="Mitreva M."/>
        </authorList>
    </citation>
    <scope>NUCLEOTIDE SEQUENCE [LARGE SCALE GENOMIC DNA]</scope>
    <source>
        <strain evidence="3">HannoverDv2000</strain>
    </source>
</reference>
<proteinExistence type="predicted"/>
<feature type="region of interest" description="Disordered" evidence="1">
    <location>
        <begin position="262"/>
        <end position="322"/>
    </location>
</feature>
<name>A0A0D8XQI6_DICVI</name>